<evidence type="ECO:0000256" key="1">
    <source>
        <dbReference type="SAM" id="MobiDB-lite"/>
    </source>
</evidence>
<evidence type="ECO:0000313" key="2">
    <source>
        <dbReference type="EMBL" id="KXS14255.1"/>
    </source>
</evidence>
<keyword evidence="3" id="KW-1185">Reference proteome</keyword>
<name>A0A139ACT0_GONPJ</name>
<proteinExistence type="predicted"/>
<reference evidence="2 3" key="1">
    <citation type="journal article" date="2015" name="Genome Biol. Evol.">
        <title>Phylogenomic analyses indicate that early fungi evolved digesting cell walls of algal ancestors of land plants.</title>
        <authorList>
            <person name="Chang Y."/>
            <person name="Wang S."/>
            <person name="Sekimoto S."/>
            <person name="Aerts A.L."/>
            <person name="Choi C."/>
            <person name="Clum A."/>
            <person name="LaButti K.M."/>
            <person name="Lindquist E.A."/>
            <person name="Yee Ngan C."/>
            <person name="Ohm R.A."/>
            <person name="Salamov A.A."/>
            <person name="Grigoriev I.V."/>
            <person name="Spatafora J.W."/>
            <person name="Berbee M.L."/>
        </authorList>
    </citation>
    <scope>NUCLEOTIDE SEQUENCE [LARGE SCALE GENOMIC DNA]</scope>
    <source>
        <strain evidence="2 3">JEL478</strain>
    </source>
</reference>
<accession>A0A139ACT0</accession>
<sequence>MDIEEEDTLFSSTHVLYIVRRCLQWTDRRTGAKEPSMKVYRALPRRQAEKLQMPRRGNWASGSTHLAASPPPSETLTLRRRSPRGTAFFTRAPPPGCVRPTPYRRQRIQVTPPAPTTQHDVRARVTNYSMASGRQSPWYRGSNDSGRETEHRNRRESHESATVAFDDESESESGATLADSPKGARELAGRPKSKA</sequence>
<protein>
    <submittedName>
        <fullName evidence="2">Uncharacterized protein</fullName>
    </submittedName>
</protein>
<evidence type="ECO:0000313" key="3">
    <source>
        <dbReference type="Proteomes" id="UP000070544"/>
    </source>
</evidence>
<feature type="compositionally biased region" description="Basic and acidic residues" evidence="1">
    <location>
        <begin position="145"/>
        <end position="159"/>
    </location>
</feature>
<dbReference type="AlphaFoldDB" id="A0A139ACT0"/>
<dbReference type="Proteomes" id="UP000070544">
    <property type="component" value="Unassembled WGS sequence"/>
</dbReference>
<feature type="compositionally biased region" description="Polar residues" evidence="1">
    <location>
        <begin position="126"/>
        <end position="135"/>
    </location>
</feature>
<dbReference type="EMBL" id="KQ965770">
    <property type="protein sequence ID" value="KXS14255.1"/>
    <property type="molecule type" value="Genomic_DNA"/>
</dbReference>
<gene>
    <name evidence="2" type="ORF">M427DRAFT_33200</name>
</gene>
<organism evidence="2 3">
    <name type="scientific">Gonapodya prolifera (strain JEL478)</name>
    <name type="common">Monoblepharis prolifera</name>
    <dbReference type="NCBI Taxonomy" id="1344416"/>
    <lineage>
        <taxon>Eukaryota</taxon>
        <taxon>Fungi</taxon>
        <taxon>Fungi incertae sedis</taxon>
        <taxon>Chytridiomycota</taxon>
        <taxon>Chytridiomycota incertae sedis</taxon>
        <taxon>Monoblepharidomycetes</taxon>
        <taxon>Monoblepharidales</taxon>
        <taxon>Gonapodyaceae</taxon>
        <taxon>Gonapodya</taxon>
    </lineage>
</organism>
<feature type="region of interest" description="Disordered" evidence="1">
    <location>
        <begin position="44"/>
        <end position="195"/>
    </location>
</feature>